<dbReference type="InterPro" id="IPR003754">
    <property type="entry name" value="4pyrrol_synth_uPrphyn_synth"/>
</dbReference>
<dbReference type="Gene3D" id="3.30.950.10">
    <property type="entry name" value="Methyltransferase, Cobalt-precorrin-4 Transmethylase, Domain 2"/>
    <property type="match status" value="1"/>
</dbReference>
<evidence type="ECO:0000313" key="9">
    <source>
        <dbReference type="EMBL" id="SCJ48779.1"/>
    </source>
</evidence>
<evidence type="ECO:0000256" key="5">
    <source>
        <dbReference type="ARBA" id="ARBA00023244"/>
    </source>
</evidence>
<evidence type="ECO:0000256" key="2">
    <source>
        <dbReference type="ARBA" id="ARBA00022603"/>
    </source>
</evidence>
<dbReference type="CDD" id="cd06578">
    <property type="entry name" value="HemD"/>
    <property type="match status" value="1"/>
</dbReference>
<feature type="domain" description="Tetrapyrrole methylase" evidence="7">
    <location>
        <begin position="6"/>
        <end position="214"/>
    </location>
</feature>
<protein>
    <recommendedName>
        <fullName evidence="1">uroporphyrinogen-III C-methyltransferase</fullName>
        <ecNumber evidence="1">2.1.1.107</ecNumber>
    </recommendedName>
</protein>
<keyword evidence="5" id="KW-0627">Porphyrin biosynthesis</keyword>
<dbReference type="InterPro" id="IPR006366">
    <property type="entry name" value="CobA/CysG_C"/>
</dbReference>
<dbReference type="InterPro" id="IPR035996">
    <property type="entry name" value="4pyrrol_Methylase_sf"/>
</dbReference>
<reference evidence="9" key="1">
    <citation type="submission" date="2015-09" db="EMBL/GenBank/DDBJ databases">
        <authorList>
            <consortium name="Pathogen Informatics"/>
        </authorList>
    </citation>
    <scope>NUCLEOTIDE SEQUENCE</scope>
    <source>
        <strain evidence="9">2789STDY5834896</strain>
    </source>
</reference>
<dbReference type="SUPFAM" id="SSF53790">
    <property type="entry name" value="Tetrapyrrole methylase"/>
    <property type="match status" value="1"/>
</dbReference>
<comment type="similarity">
    <text evidence="6">Belongs to the precorrin methyltransferase family.</text>
</comment>
<dbReference type="PANTHER" id="PTHR45790">
    <property type="entry name" value="SIROHEME SYNTHASE-RELATED"/>
    <property type="match status" value="1"/>
</dbReference>
<dbReference type="Pfam" id="PF02602">
    <property type="entry name" value="HEM4"/>
    <property type="match status" value="1"/>
</dbReference>
<accession>A0A1C6GU12</accession>
<keyword evidence="3 6" id="KW-0808">Transferase</keyword>
<dbReference type="EC" id="2.1.1.107" evidence="1"/>
<gene>
    <name evidence="9" type="primary">cysG</name>
    <name evidence="9" type="ORF">SAMEA3545359_00537</name>
</gene>
<keyword evidence="2 6" id="KW-0489">Methyltransferase</keyword>
<name>A0A1C6GU12_9FIRM</name>
<dbReference type="Pfam" id="PF00590">
    <property type="entry name" value="TP_methylase"/>
    <property type="match status" value="1"/>
</dbReference>
<dbReference type="Gene3D" id="3.40.1010.10">
    <property type="entry name" value="Cobalt-precorrin-4 Transmethylase, Domain 1"/>
    <property type="match status" value="1"/>
</dbReference>
<dbReference type="GO" id="GO:0004851">
    <property type="term" value="F:uroporphyrin-III C-methyltransferase activity"/>
    <property type="evidence" value="ECO:0007669"/>
    <property type="project" value="UniProtKB-EC"/>
</dbReference>
<keyword evidence="4" id="KW-0949">S-adenosyl-L-methionine</keyword>
<proteinExistence type="inferred from homology"/>
<dbReference type="InterPro" id="IPR000878">
    <property type="entry name" value="4pyrrol_Mease"/>
</dbReference>
<sequence length="495" mass="53266">MVAAGKVYLVGAGPGDKGLLTQRGAALLAAAQTVVYDRLVGADILAMIPAGAKRIDVGKRAGDHPVPQWRINQILVEQAQNGGPVVRLKGGDSFVFGRGGEELEALREAGIAFEVVPGITSAIAAATYAGIPVTHRDFCSSLHIITGHRRQDQQLQLDYPALVRLGGTLLFLMSVASAGEIAEGLLRAGMDPQMPAAVVENGTRPQQRRFVTALCRLKDTVQKNAVQSPALIIVGRVCALADEFDWFDALPLKGRRFLVTRSRDGAQKMADGLRQLGADVVCAPTIETRPLEFLWPDLSRYTALVFTSAVGVEAFMERLWQQRQDARALFGRRLFAVGRQTAAALRPYGLRADFVPSRYSGQDLAKQLLEQRLVGPEDDLLLIQARVAAPQLGQVLTAAGIAHKKLDVYETVQLPVTGVDPAAFDAVTFTSASCVRGLMAALGDTYDCRAIRALCIGPQTARAAAACGMRVEVSPEATIPAMLRWMGELAYDERT</sequence>
<evidence type="ECO:0000256" key="4">
    <source>
        <dbReference type="ARBA" id="ARBA00022691"/>
    </source>
</evidence>
<dbReference type="GO" id="GO:0004852">
    <property type="term" value="F:uroporphyrinogen-III synthase activity"/>
    <property type="evidence" value="ECO:0007669"/>
    <property type="project" value="InterPro"/>
</dbReference>
<dbReference type="InterPro" id="IPR003043">
    <property type="entry name" value="Uropor_MeTrfase_CS"/>
</dbReference>
<feature type="domain" description="Tetrapyrrole biosynthesis uroporphyrinogen III synthase" evidence="8">
    <location>
        <begin position="268"/>
        <end position="483"/>
    </location>
</feature>
<evidence type="ECO:0000259" key="7">
    <source>
        <dbReference type="Pfam" id="PF00590"/>
    </source>
</evidence>
<dbReference type="GO" id="GO:0032259">
    <property type="term" value="P:methylation"/>
    <property type="evidence" value="ECO:0007669"/>
    <property type="project" value="UniProtKB-KW"/>
</dbReference>
<dbReference type="InterPro" id="IPR050161">
    <property type="entry name" value="Siro_Cobalamin_biosynth"/>
</dbReference>
<evidence type="ECO:0000259" key="8">
    <source>
        <dbReference type="Pfam" id="PF02602"/>
    </source>
</evidence>
<dbReference type="InterPro" id="IPR014776">
    <property type="entry name" value="4pyrrole_Mease_sub2"/>
</dbReference>
<dbReference type="EMBL" id="FMHG01000001">
    <property type="protein sequence ID" value="SCJ48779.1"/>
    <property type="molecule type" value="Genomic_DNA"/>
</dbReference>
<dbReference type="PANTHER" id="PTHR45790:SF3">
    <property type="entry name" value="S-ADENOSYL-L-METHIONINE-DEPENDENT UROPORPHYRINOGEN III METHYLTRANSFERASE, CHLOROPLASTIC"/>
    <property type="match status" value="1"/>
</dbReference>
<dbReference type="PROSITE" id="PS00840">
    <property type="entry name" value="SUMT_2"/>
    <property type="match status" value="1"/>
</dbReference>
<dbReference type="GO" id="GO:0019354">
    <property type="term" value="P:siroheme biosynthetic process"/>
    <property type="evidence" value="ECO:0007669"/>
    <property type="project" value="InterPro"/>
</dbReference>
<evidence type="ECO:0000256" key="6">
    <source>
        <dbReference type="RuleBase" id="RU003960"/>
    </source>
</evidence>
<dbReference type="AlphaFoldDB" id="A0A1C6GU12"/>
<dbReference type="NCBIfam" id="TIGR01469">
    <property type="entry name" value="cobA_cysG_Cterm"/>
    <property type="match status" value="1"/>
</dbReference>
<dbReference type="CDD" id="cd11642">
    <property type="entry name" value="SUMT"/>
    <property type="match status" value="1"/>
</dbReference>
<dbReference type="FunFam" id="3.40.1010.10:FF:000001">
    <property type="entry name" value="Siroheme synthase"/>
    <property type="match status" value="1"/>
</dbReference>
<evidence type="ECO:0000256" key="1">
    <source>
        <dbReference type="ARBA" id="ARBA00012162"/>
    </source>
</evidence>
<dbReference type="InterPro" id="IPR014777">
    <property type="entry name" value="4pyrrole_Mease_sub1"/>
</dbReference>
<organism evidence="9">
    <name type="scientific">uncultured Anaerotruncus sp</name>
    <dbReference type="NCBI Taxonomy" id="905011"/>
    <lineage>
        <taxon>Bacteria</taxon>
        <taxon>Bacillati</taxon>
        <taxon>Bacillota</taxon>
        <taxon>Clostridia</taxon>
        <taxon>Eubacteriales</taxon>
        <taxon>Oscillospiraceae</taxon>
        <taxon>Anaerotruncus</taxon>
        <taxon>environmental samples</taxon>
    </lineage>
</organism>
<dbReference type="InterPro" id="IPR036108">
    <property type="entry name" value="4pyrrol_syn_uPrphyn_synt_sf"/>
</dbReference>
<dbReference type="FunFam" id="3.30.950.10:FF:000001">
    <property type="entry name" value="Siroheme synthase"/>
    <property type="match status" value="1"/>
</dbReference>
<dbReference type="SUPFAM" id="SSF69618">
    <property type="entry name" value="HemD-like"/>
    <property type="match status" value="1"/>
</dbReference>
<dbReference type="Gene3D" id="3.40.50.10090">
    <property type="match status" value="2"/>
</dbReference>
<dbReference type="NCBIfam" id="NF004790">
    <property type="entry name" value="PRK06136.1"/>
    <property type="match status" value="1"/>
</dbReference>
<evidence type="ECO:0000256" key="3">
    <source>
        <dbReference type="ARBA" id="ARBA00022679"/>
    </source>
</evidence>